<feature type="compositionally biased region" description="Basic residues" evidence="1">
    <location>
        <begin position="145"/>
        <end position="158"/>
    </location>
</feature>
<reference evidence="4" key="4">
    <citation type="submission" date="2023-03" db="UniProtKB">
        <authorList>
            <consortium name="EnsemblPlants"/>
        </authorList>
    </citation>
    <scope>IDENTIFICATION</scope>
    <source>
        <strain evidence="4">cv. Chiifu-401-42</strain>
    </source>
</reference>
<dbReference type="Proteomes" id="UP000011750">
    <property type="component" value="Chromosome A02"/>
</dbReference>
<proteinExistence type="predicted"/>
<dbReference type="Gramene" id="Bra020392.1">
    <property type="protein sequence ID" value="Bra020392.1-P"/>
    <property type="gene ID" value="Bra020392"/>
</dbReference>
<evidence type="ECO:0000313" key="4">
    <source>
        <dbReference type="EnsemblPlants" id="Bra020392.1-P"/>
    </source>
</evidence>
<dbReference type="EMBL" id="LR031573">
    <property type="protein sequence ID" value="VDC86548.1"/>
    <property type="molecule type" value="Genomic_DNA"/>
</dbReference>
<dbReference type="AlphaFoldDB" id="A0A3P6AR20"/>
<evidence type="ECO:0000313" key="5">
    <source>
        <dbReference type="Proteomes" id="UP000011750"/>
    </source>
</evidence>
<feature type="region of interest" description="Disordered" evidence="1">
    <location>
        <begin position="1"/>
        <end position="31"/>
    </location>
</feature>
<dbReference type="OMA" id="PHFHRTL"/>
<dbReference type="Proteomes" id="UP000694005">
    <property type="component" value="Chromosome A02"/>
</dbReference>
<sequence length="158" mass="17818">MEKKMASIVKKRDAASENKKDAVKKKRDATKKSVVVVKNRKLDGGVHGGSSSNPNKQLGIAREKPHFHRTLNAFFSRNHQWLHHFSPLYVHDCYTCERYYKTYAATFSPVPELSAWPEASGVLRLFPPVIPPPPPPPSSVVPCKAQRKSTLKTNKRKS</sequence>
<dbReference type="EnsemblPlants" id="Bra020392.1">
    <property type="protein sequence ID" value="Bra020392.1-P"/>
    <property type="gene ID" value="Bra020392"/>
</dbReference>
<evidence type="ECO:0000256" key="1">
    <source>
        <dbReference type="SAM" id="MobiDB-lite"/>
    </source>
</evidence>
<evidence type="ECO:0000313" key="2">
    <source>
        <dbReference type="EMBL" id="CAG7892311.1"/>
    </source>
</evidence>
<organism evidence="3">
    <name type="scientific">Brassica campestris</name>
    <name type="common">Field mustard</name>
    <dbReference type="NCBI Taxonomy" id="3711"/>
    <lineage>
        <taxon>Eukaryota</taxon>
        <taxon>Viridiplantae</taxon>
        <taxon>Streptophyta</taxon>
        <taxon>Embryophyta</taxon>
        <taxon>Tracheophyta</taxon>
        <taxon>Spermatophyta</taxon>
        <taxon>Magnoliopsida</taxon>
        <taxon>eudicotyledons</taxon>
        <taxon>Gunneridae</taxon>
        <taxon>Pentapetalae</taxon>
        <taxon>rosids</taxon>
        <taxon>malvids</taxon>
        <taxon>Brassicales</taxon>
        <taxon>Brassicaceae</taxon>
        <taxon>Brassiceae</taxon>
        <taxon>Brassica</taxon>
    </lineage>
</organism>
<accession>A0A3P6AR20</accession>
<dbReference type="Gramene" id="A02p12630.2_BraZ1">
    <property type="protein sequence ID" value="A02p12630.2_BraZ1.CDS"/>
    <property type="gene ID" value="A02g12630.2_BraZ1"/>
</dbReference>
<feature type="compositionally biased region" description="Basic and acidic residues" evidence="1">
    <location>
        <begin position="1"/>
        <end position="21"/>
    </location>
</feature>
<evidence type="ECO:0000313" key="3">
    <source>
        <dbReference type="EMBL" id="VDC86548.1"/>
    </source>
</evidence>
<dbReference type="EMBL" id="LS974618">
    <property type="protein sequence ID" value="CAG7892311.1"/>
    <property type="molecule type" value="Genomic_DNA"/>
</dbReference>
<keyword evidence="5" id="KW-1185">Reference proteome</keyword>
<feature type="region of interest" description="Disordered" evidence="1">
    <location>
        <begin position="133"/>
        <end position="158"/>
    </location>
</feature>
<reference evidence="3" key="3">
    <citation type="submission" date="2018-11" db="EMBL/GenBank/DDBJ databases">
        <authorList>
            <consortium name="Genoscope - CEA"/>
            <person name="William W."/>
        </authorList>
    </citation>
    <scope>NUCLEOTIDE SEQUENCE</scope>
</reference>
<gene>
    <name evidence="3" type="ORF">BRAA02T05871Z</name>
    <name evidence="2" type="ORF">BRAPAZ1V2_A02P12630.2</name>
</gene>
<reference evidence="5" key="1">
    <citation type="journal article" date="2011" name="Nat. Genet.">
        <title>The genome of the mesopolyploid crop species Brassica rapa.</title>
        <authorList>
            <consortium name="Brassica rapa Genome Sequencing Project Consortium"/>
            <person name="Wang X."/>
            <person name="Wang H."/>
            <person name="Wang J."/>
            <person name="Sun R."/>
            <person name="Wu J."/>
            <person name="Liu S."/>
            <person name="Bai Y."/>
            <person name="Mun J.H."/>
            <person name="Bancroft I."/>
            <person name="Cheng F."/>
            <person name="Huang S."/>
            <person name="Li X."/>
            <person name="Hua W."/>
            <person name="Wang J."/>
            <person name="Wang X."/>
            <person name="Freeling M."/>
            <person name="Pires J.C."/>
            <person name="Paterson A.H."/>
            <person name="Chalhoub B."/>
            <person name="Wang B."/>
            <person name="Hayward A."/>
            <person name="Sharpe A.G."/>
            <person name="Park B.S."/>
            <person name="Weisshaar B."/>
            <person name="Liu B."/>
            <person name="Li B."/>
            <person name="Liu B."/>
            <person name="Tong C."/>
            <person name="Song C."/>
            <person name="Duran C."/>
            <person name="Peng C."/>
            <person name="Geng C."/>
            <person name="Koh C."/>
            <person name="Lin C."/>
            <person name="Edwards D."/>
            <person name="Mu D."/>
            <person name="Shen D."/>
            <person name="Soumpourou E."/>
            <person name="Li F."/>
            <person name="Fraser F."/>
            <person name="Conant G."/>
            <person name="Lassalle G."/>
            <person name="King G.J."/>
            <person name="Bonnema G."/>
            <person name="Tang H."/>
            <person name="Wang H."/>
            <person name="Belcram H."/>
            <person name="Zhou H."/>
            <person name="Hirakawa H."/>
            <person name="Abe H."/>
            <person name="Guo H."/>
            <person name="Wang H."/>
            <person name="Jin H."/>
            <person name="Parkin I.A."/>
            <person name="Batley J."/>
            <person name="Kim J.S."/>
            <person name="Just J."/>
            <person name="Li J."/>
            <person name="Xu J."/>
            <person name="Deng J."/>
            <person name="Kim J.A."/>
            <person name="Li J."/>
            <person name="Yu J."/>
            <person name="Meng J."/>
            <person name="Wang J."/>
            <person name="Min J."/>
            <person name="Poulain J."/>
            <person name="Wang J."/>
            <person name="Hatakeyama K."/>
            <person name="Wu K."/>
            <person name="Wang L."/>
            <person name="Fang L."/>
            <person name="Trick M."/>
            <person name="Links M.G."/>
            <person name="Zhao M."/>
            <person name="Jin M."/>
            <person name="Ramchiary N."/>
            <person name="Drou N."/>
            <person name="Berkman P.J."/>
            <person name="Cai Q."/>
            <person name="Huang Q."/>
            <person name="Li R."/>
            <person name="Tabata S."/>
            <person name="Cheng S."/>
            <person name="Zhang S."/>
            <person name="Zhang S."/>
            <person name="Huang S."/>
            <person name="Sato S."/>
            <person name="Sun S."/>
            <person name="Kwon S.J."/>
            <person name="Choi S.R."/>
            <person name="Lee T.H."/>
            <person name="Fan W."/>
            <person name="Zhao X."/>
            <person name="Tan X."/>
            <person name="Xu X."/>
            <person name="Wang Y."/>
            <person name="Qiu Y."/>
            <person name="Yin Y."/>
            <person name="Li Y."/>
            <person name="Du Y."/>
            <person name="Liao Y."/>
            <person name="Lim Y."/>
            <person name="Narusaka Y."/>
            <person name="Wang Y."/>
            <person name="Wang Z."/>
            <person name="Li Z."/>
            <person name="Wang Z."/>
            <person name="Xiong Z."/>
            <person name="Zhang Z."/>
        </authorList>
    </citation>
    <scope>NUCLEOTIDE SEQUENCE [LARGE SCALE GENOMIC DNA]</scope>
    <source>
        <strain evidence="5">cv. Chiifu-401-42</strain>
    </source>
</reference>
<protein>
    <submittedName>
        <fullName evidence="3 4">Uncharacterized protein</fullName>
    </submittedName>
</protein>
<accession>M4DV49</accession>
<name>A0A3P6AR20_BRACM</name>
<dbReference type="HOGENOM" id="CLU_1671800_0_0_1"/>
<reference evidence="5" key="2">
    <citation type="journal article" date="2018" name="Hortic Res">
        <title>Improved Brassica rapa reference genome by single-molecule sequencing and chromosome conformation capture technologies.</title>
        <authorList>
            <person name="Zhang L."/>
            <person name="Cai X."/>
            <person name="Wu J."/>
            <person name="Liu M."/>
            <person name="Grob S."/>
            <person name="Cheng F."/>
            <person name="Liang J."/>
            <person name="Cai C."/>
            <person name="Liu Z."/>
            <person name="Liu B."/>
            <person name="Wang F."/>
            <person name="Li S."/>
            <person name="Liu F."/>
            <person name="Li X."/>
            <person name="Cheng L."/>
            <person name="Yang W."/>
            <person name="Li M.H."/>
            <person name="Grossniklaus U."/>
            <person name="Zheng H."/>
            <person name="Wang X."/>
        </authorList>
    </citation>
    <scope>NUCLEOTIDE SEQUENCE [LARGE SCALE GENOMIC DNA]</scope>
    <source>
        <strain evidence="5">cv. Chiifu-401-42</strain>
    </source>
</reference>